<comment type="caution">
    <text evidence="2">The sequence shown here is derived from an EMBL/GenBank/DDBJ whole genome shotgun (WGS) entry which is preliminary data.</text>
</comment>
<proteinExistence type="predicted"/>
<dbReference type="AlphaFoldDB" id="A0A5C6E632"/>
<keyword evidence="1" id="KW-0812">Transmembrane</keyword>
<name>A0A5C6E632_9BACT</name>
<feature type="transmembrane region" description="Helical" evidence="1">
    <location>
        <begin position="54"/>
        <end position="75"/>
    </location>
</feature>
<gene>
    <name evidence="2" type="ORF">Q31b_15690</name>
</gene>
<accession>A0A5C6E632</accession>
<protein>
    <submittedName>
        <fullName evidence="2">Uncharacterized protein</fullName>
    </submittedName>
</protein>
<reference evidence="2 3" key="1">
    <citation type="submission" date="2019-02" db="EMBL/GenBank/DDBJ databases">
        <title>Deep-cultivation of Planctomycetes and their phenomic and genomic characterization uncovers novel biology.</title>
        <authorList>
            <person name="Wiegand S."/>
            <person name="Jogler M."/>
            <person name="Boedeker C."/>
            <person name="Pinto D."/>
            <person name="Vollmers J."/>
            <person name="Rivas-Marin E."/>
            <person name="Kohn T."/>
            <person name="Peeters S.H."/>
            <person name="Heuer A."/>
            <person name="Rast P."/>
            <person name="Oberbeckmann S."/>
            <person name="Bunk B."/>
            <person name="Jeske O."/>
            <person name="Meyerdierks A."/>
            <person name="Storesund J.E."/>
            <person name="Kallscheuer N."/>
            <person name="Luecker S."/>
            <person name="Lage O.M."/>
            <person name="Pohl T."/>
            <person name="Merkel B.J."/>
            <person name="Hornburger P."/>
            <person name="Mueller R.-W."/>
            <person name="Bruemmer F."/>
            <person name="Labrenz M."/>
            <person name="Spormann A.M."/>
            <person name="Op Den Camp H."/>
            <person name="Overmann J."/>
            <person name="Amann R."/>
            <person name="Jetten M.S.M."/>
            <person name="Mascher T."/>
            <person name="Medema M.H."/>
            <person name="Devos D.P."/>
            <person name="Kaster A.-K."/>
            <person name="Ovreas L."/>
            <person name="Rohde M."/>
            <person name="Galperin M.Y."/>
            <person name="Jogler C."/>
        </authorList>
    </citation>
    <scope>NUCLEOTIDE SEQUENCE [LARGE SCALE GENOMIC DNA]</scope>
    <source>
        <strain evidence="2 3">Q31b</strain>
    </source>
</reference>
<evidence type="ECO:0000313" key="2">
    <source>
        <dbReference type="EMBL" id="TWU44034.1"/>
    </source>
</evidence>
<keyword evidence="1" id="KW-1133">Transmembrane helix</keyword>
<keyword evidence="3" id="KW-1185">Reference proteome</keyword>
<evidence type="ECO:0000313" key="3">
    <source>
        <dbReference type="Proteomes" id="UP000315471"/>
    </source>
</evidence>
<dbReference type="EMBL" id="SJPY01000002">
    <property type="protein sequence ID" value="TWU44034.1"/>
    <property type="molecule type" value="Genomic_DNA"/>
</dbReference>
<sequence>MQRTLMNSLATHQNVCCDCCSVVRAKSVFGQGPASPQLQKEYCPAVKPGFPFRILQIAIILIITILSANGGGLAFTPFARGVVKIVKVDNLGTVVAIGQHKRNLLPWQTGLRIQFFGRRRCSLCIKEYLPCYPSRCS</sequence>
<organism evidence="2 3">
    <name type="scientific">Novipirellula aureliae</name>
    <dbReference type="NCBI Taxonomy" id="2527966"/>
    <lineage>
        <taxon>Bacteria</taxon>
        <taxon>Pseudomonadati</taxon>
        <taxon>Planctomycetota</taxon>
        <taxon>Planctomycetia</taxon>
        <taxon>Pirellulales</taxon>
        <taxon>Pirellulaceae</taxon>
        <taxon>Novipirellula</taxon>
    </lineage>
</organism>
<keyword evidence="1" id="KW-0472">Membrane</keyword>
<dbReference type="Proteomes" id="UP000315471">
    <property type="component" value="Unassembled WGS sequence"/>
</dbReference>
<evidence type="ECO:0000256" key="1">
    <source>
        <dbReference type="SAM" id="Phobius"/>
    </source>
</evidence>